<organism evidence="1 2">
    <name type="scientific">Phycomyces blakesleeanus</name>
    <dbReference type="NCBI Taxonomy" id="4837"/>
    <lineage>
        <taxon>Eukaryota</taxon>
        <taxon>Fungi</taxon>
        <taxon>Fungi incertae sedis</taxon>
        <taxon>Mucoromycota</taxon>
        <taxon>Mucoromycotina</taxon>
        <taxon>Mucoromycetes</taxon>
        <taxon>Mucorales</taxon>
        <taxon>Phycomycetaceae</taxon>
        <taxon>Phycomyces</taxon>
    </lineage>
</organism>
<protein>
    <recommendedName>
        <fullName evidence="3">Resolvase/invertase-type recombinase catalytic domain-containing protein</fullName>
    </recommendedName>
</protein>
<name>A0ABR3AIZ2_PHYBL</name>
<evidence type="ECO:0008006" key="3">
    <source>
        <dbReference type="Google" id="ProtNLM"/>
    </source>
</evidence>
<comment type="caution">
    <text evidence="1">The sequence shown here is derived from an EMBL/GenBank/DDBJ whole genome shotgun (WGS) entry which is preliminary data.</text>
</comment>
<dbReference type="Proteomes" id="UP001448207">
    <property type="component" value="Unassembled WGS sequence"/>
</dbReference>
<accession>A0ABR3AIZ2</accession>
<keyword evidence="2" id="KW-1185">Reference proteome</keyword>
<sequence>MANISLCILSTRCNSQLFINCQKSLRYLKRNSYKIVGYARKTPSNDNLGGRASFLQKMVNALLGNSFTSIIYVSTLSYISVPFSEQD</sequence>
<dbReference type="EMBL" id="JBCLYO010000040">
    <property type="protein sequence ID" value="KAL0074686.1"/>
    <property type="molecule type" value="Genomic_DNA"/>
</dbReference>
<reference evidence="1 2" key="1">
    <citation type="submission" date="2024-04" db="EMBL/GenBank/DDBJ databases">
        <title>Symmetric and asymmetric DNA N6-adenine methylation regulates different biological responses in Mucorales.</title>
        <authorList>
            <consortium name="Lawrence Berkeley National Laboratory"/>
            <person name="Lax C."/>
            <person name="Mondo S.J."/>
            <person name="Osorio-Concepcion M."/>
            <person name="Muszewska A."/>
            <person name="Corrochano-Luque M."/>
            <person name="Gutierrez G."/>
            <person name="Riley R."/>
            <person name="Lipzen A."/>
            <person name="Guo J."/>
            <person name="Hundley H."/>
            <person name="Amirebrahimi M."/>
            <person name="Ng V."/>
            <person name="Lorenzo-Gutierrez D."/>
            <person name="Binder U."/>
            <person name="Yang J."/>
            <person name="Song Y."/>
            <person name="Canovas D."/>
            <person name="Navarro E."/>
            <person name="Freitag M."/>
            <person name="Gabaldon T."/>
            <person name="Grigoriev I.V."/>
            <person name="Corrochano L.M."/>
            <person name="Nicolas F.E."/>
            <person name="Garre V."/>
        </authorList>
    </citation>
    <scope>NUCLEOTIDE SEQUENCE [LARGE SCALE GENOMIC DNA]</scope>
    <source>
        <strain evidence="1 2">L51</strain>
    </source>
</reference>
<evidence type="ECO:0000313" key="2">
    <source>
        <dbReference type="Proteomes" id="UP001448207"/>
    </source>
</evidence>
<gene>
    <name evidence="1" type="ORF">J3Q64DRAFT_1649020</name>
</gene>
<evidence type="ECO:0000313" key="1">
    <source>
        <dbReference type="EMBL" id="KAL0074686.1"/>
    </source>
</evidence>
<proteinExistence type="predicted"/>